<reference evidence="1" key="1">
    <citation type="submission" date="2016-01" db="EMBL/GenBank/DDBJ databases">
        <title>Genome sequencing of Roseivirga ehrenbergii KMM 6017.</title>
        <authorList>
            <person name="Selvaratnam C."/>
            <person name="Thevarajoo S."/>
            <person name="Goh K.M."/>
            <person name="Ee R."/>
            <person name="Chan K.-G."/>
            <person name="Chong C.S."/>
        </authorList>
    </citation>
    <scope>NUCLEOTIDE SEQUENCE [LARGE SCALE GENOMIC DNA]</scope>
    <source>
        <strain evidence="1">KMM 6017</strain>
    </source>
</reference>
<dbReference type="AlphaFoldDB" id="A0A150WY64"/>
<sequence>MSLALLFGCSSKKSEGKDANNTNNETQVKNLLVGDQILKDDLGLIVHVVGPYLLTKQGQDNNDKVVFKVYDLDDLSFLGNVGLRGRQGPNTFYGVNYSGQFYENDGDYIIWVNDPPKFRISAINITQSLKKKETVIERYIQHDPELDFMNALFVVDLVNLAGNQPGFHLGSNIKPLNIYKDGELSSYGDYPLVTNSDKFPEWNGGRNFNSVRLIMKPDESRFAVGMLHYDRLDILDKEGELINSNRDVENYKTYDVNDIYYSDMAMKEGVKFYYVGAYATNDLLFTLYYDVKRVEYEGIYPTIIRVFDWDGNLKHELNCPDHLWNISVDEENGYLYGGSYTQEKLMRYNIKGYL</sequence>
<protein>
    <submittedName>
        <fullName evidence="1">Uncharacterized protein</fullName>
    </submittedName>
</protein>
<evidence type="ECO:0000313" key="1">
    <source>
        <dbReference type="EMBL" id="KYG71429.1"/>
    </source>
</evidence>
<proteinExistence type="predicted"/>
<accession>A0A150WY64</accession>
<dbReference type="Proteomes" id="UP000075583">
    <property type="component" value="Unassembled WGS sequence"/>
</dbReference>
<keyword evidence="2" id="KW-1185">Reference proteome</keyword>
<comment type="caution">
    <text evidence="1">The sequence shown here is derived from an EMBL/GenBank/DDBJ whole genome shotgun (WGS) entry which is preliminary data.</text>
</comment>
<gene>
    <name evidence="1" type="ORF">MB14_11695</name>
</gene>
<organism evidence="1 2">
    <name type="scientific">Roseivirga ehrenbergii (strain DSM 102268 / JCM 13514 / KCTC 12282 / NCIMB 14502 / KMM 6017)</name>
    <dbReference type="NCBI Taxonomy" id="279360"/>
    <lineage>
        <taxon>Bacteria</taxon>
        <taxon>Pseudomonadati</taxon>
        <taxon>Bacteroidota</taxon>
        <taxon>Cytophagia</taxon>
        <taxon>Cytophagales</taxon>
        <taxon>Roseivirgaceae</taxon>
        <taxon>Roseivirga</taxon>
    </lineage>
</organism>
<dbReference type="EMBL" id="LQZQ01000051">
    <property type="protein sequence ID" value="KYG71429.1"/>
    <property type="molecule type" value="Genomic_DNA"/>
</dbReference>
<evidence type="ECO:0000313" key="2">
    <source>
        <dbReference type="Proteomes" id="UP000075583"/>
    </source>
</evidence>
<name>A0A150WY64_ROSEK</name>